<dbReference type="AlphaFoldDB" id="A0A9D4I1Y7"/>
<name>A0A9D4I1Y7_DREPO</name>
<protein>
    <recommendedName>
        <fullName evidence="4">G-protein coupled receptors family 1 profile domain-containing protein</fullName>
    </recommendedName>
</protein>
<keyword evidence="3" id="KW-1185">Reference proteome</keyword>
<evidence type="ECO:0000313" key="3">
    <source>
        <dbReference type="Proteomes" id="UP000828390"/>
    </source>
</evidence>
<evidence type="ECO:0008006" key="4">
    <source>
        <dbReference type="Google" id="ProtNLM"/>
    </source>
</evidence>
<dbReference type="Gene3D" id="1.20.1070.10">
    <property type="entry name" value="Rhodopsin 7-helix transmembrane proteins"/>
    <property type="match status" value="1"/>
</dbReference>
<keyword evidence="1" id="KW-1133">Transmembrane helix</keyword>
<proteinExistence type="predicted"/>
<comment type="caution">
    <text evidence="2">The sequence shown here is derived from an EMBL/GenBank/DDBJ whole genome shotgun (WGS) entry which is preliminary data.</text>
</comment>
<reference evidence="2" key="2">
    <citation type="submission" date="2020-11" db="EMBL/GenBank/DDBJ databases">
        <authorList>
            <person name="McCartney M.A."/>
            <person name="Auch B."/>
            <person name="Kono T."/>
            <person name="Mallez S."/>
            <person name="Becker A."/>
            <person name="Gohl D.M."/>
            <person name="Silverstein K.A.T."/>
            <person name="Koren S."/>
            <person name="Bechman K.B."/>
            <person name="Herman A."/>
            <person name="Abrahante J.E."/>
            <person name="Garbe J."/>
        </authorList>
    </citation>
    <scope>NUCLEOTIDE SEQUENCE</scope>
    <source>
        <strain evidence="2">Duluth1</strain>
        <tissue evidence="2">Whole animal</tissue>
    </source>
</reference>
<sequence>MVVNSVEKLASTTRPMENLKIFFQSLSMASCCINPVIYTFMNRKFREKVGIAIISNKTRMLASENKADGGAAMPPRKSLVNIFPRGSKPLCDIQKHLNDISCTQAPCYVVETYCV</sequence>
<evidence type="ECO:0000313" key="2">
    <source>
        <dbReference type="EMBL" id="KAH3741294.1"/>
    </source>
</evidence>
<evidence type="ECO:0000256" key="1">
    <source>
        <dbReference type="SAM" id="Phobius"/>
    </source>
</evidence>
<dbReference type="EMBL" id="JAIWYP010000011">
    <property type="protein sequence ID" value="KAH3741294.1"/>
    <property type="molecule type" value="Genomic_DNA"/>
</dbReference>
<feature type="transmembrane region" description="Helical" evidence="1">
    <location>
        <begin position="21"/>
        <end position="41"/>
    </location>
</feature>
<gene>
    <name evidence="2" type="ORF">DPMN_048016</name>
</gene>
<reference evidence="2" key="1">
    <citation type="journal article" date="2019" name="bioRxiv">
        <title>The Genome of the Zebra Mussel, Dreissena polymorpha: A Resource for Invasive Species Research.</title>
        <authorList>
            <person name="McCartney M.A."/>
            <person name="Auch B."/>
            <person name="Kono T."/>
            <person name="Mallez S."/>
            <person name="Zhang Y."/>
            <person name="Obille A."/>
            <person name="Becker A."/>
            <person name="Abrahante J.E."/>
            <person name="Garbe J."/>
            <person name="Badalamenti J.P."/>
            <person name="Herman A."/>
            <person name="Mangelson H."/>
            <person name="Liachko I."/>
            <person name="Sullivan S."/>
            <person name="Sone E.D."/>
            <person name="Koren S."/>
            <person name="Silverstein K.A.T."/>
            <person name="Beckman K.B."/>
            <person name="Gohl D.M."/>
        </authorList>
    </citation>
    <scope>NUCLEOTIDE SEQUENCE</scope>
    <source>
        <strain evidence="2">Duluth1</strain>
        <tissue evidence="2">Whole animal</tissue>
    </source>
</reference>
<organism evidence="2 3">
    <name type="scientific">Dreissena polymorpha</name>
    <name type="common">Zebra mussel</name>
    <name type="synonym">Mytilus polymorpha</name>
    <dbReference type="NCBI Taxonomy" id="45954"/>
    <lineage>
        <taxon>Eukaryota</taxon>
        <taxon>Metazoa</taxon>
        <taxon>Spiralia</taxon>
        <taxon>Lophotrochozoa</taxon>
        <taxon>Mollusca</taxon>
        <taxon>Bivalvia</taxon>
        <taxon>Autobranchia</taxon>
        <taxon>Heteroconchia</taxon>
        <taxon>Euheterodonta</taxon>
        <taxon>Imparidentia</taxon>
        <taxon>Neoheterodontei</taxon>
        <taxon>Myida</taxon>
        <taxon>Dreissenoidea</taxon>
        <taxon>Dreissenidae</taxon>
        <taxon>Dreissena</taxon>
    </lineage>
</organism>
<accession>A0A9D4I1Y7</accession>
<dbReference type="SUPFAM" id="SSF81321">
    <property type="entry name" value="Family A G protein-coupled receptor-like"/>
    <property type="match status" value="1"/>
</dbReference>
<dbReference type="Proteomes" id="UP000828390">
    <property type="component" value="Unassembled WGS sequence"/>
</dbReference>
<keyword evidence="1" id="KW-0812">Transmembrane</keyword>
<keyword evidence="1" id="KW-0472">Membrane</keyword>